<dbReference type="EMBL" id="BMFV01000003">
    <property type="protein sequence ID" value="GGH76520.1"/>
    <property type="molecule type" value="Genomic_DNA"/>
</dbReference>
<feature type="domain" description="Glycosyl transferase family 1" evidence="4">
    <location>
        <begin position="241"/>
        <end position="406"/>
    </location>
</feature>
<evidence type="ECO:0000313" key="5">
    <source>
        <dbReference type="EMBL" id="GGH76520.1"/>
    </source>
</evidence>
<proteinExistence type="predicted"/>
<feature type="transmembrane region" description="Helical" evidence="3">
    <location>
        <begin position="75"/>
        <end position="95"/>
    </location>
</feature>
<evidence type="ECO:0000313" key="6">
    <source>
        <dbReference type="Proteomes" id="UP000656813"/>
    </source>
</evidence>
<dbReference type="Pfam" id="PF00534">
    <property type="entry name" value="Glycos_transf_1"/>
    <property type="match status" value="1"/>
</dbReference>
<evidence type="ECO:0000259" key="4">
    <source>
        <dbReference type="Pfam" id="PF00534"/>
    </source>
</evidence>
<gene>
    <name evidence="5" type="ORF">GCM10007096_07070</name>
</gene>
<dbReference type="SUPFAM" id="SSF53756">
    <property type="entry name" value="UDP-Glycosyltransferase/glycogen phosphorylase"/>
    <property type="match status" value="1"/>
</dbReference>
<dbReference type="Proteomes" id="UP000656813">
    <property type="component" value="Unassembled WGS sequence"/>
</dbReference>
<evidence type="ECO:0000256" key="1">
    <source>
        <dbReference type="ARBA" id="ARBA00022676"/>
    </source>
</evidence>
<reference evidence="5" key="1">
    <citation type="journal article" date="2014" name="Int. J. Syst. Evol. Microbiol.">
        <title>Complete genome sequence of Corynebacterium casei LMG S-19264T (=DSM 44701T), isolated from a smear-ripened cheese.</title>
        <authorList>
            <consortium name="US DOE Joint Genome Institute (JGI-PGF)"/>
            <person name="Walter F."/>
            <person name="Albersmeier A."/>
            <person name="Kalinowski J."/>
            <person name="Ruckert C."/>
        </authorList>
    </citation>
    <scope>NUCLEOTIDE SEQUENCE</scope>
    <source>
        <strain evidence="5">CGMCC 1.12777</strain>
    </source>
</reference>
<keyword evidence="3" id="KW-1133">Transmembrane helix</keyword>
<keyword evidence="1" id="KW-0328">Glycosyltransferase</keyword>
<dbReference type="InterPro" id="IPR001296">
    <property type="entry name" value="Glyco_trans_1"/>
</dbReference>
<sequence length="441" mass="51766">MFVWNHFTNDARVLRECTALAEEGYEVDLIAIHDRKNPSLQHYEKRNELFSVIRVKNHFPLITKSRHFLNKCKTIFKNHIILTLLSGLIICLVLFTLSPYFLLVPLALFIAMANLTLTKLPKYMVRLLIFLQMVKYGLKKKYDIYHSNDLNTLPQGWLCAKLLRLRRKPLIYDSHEVQTSRTGYNSKIYGILEKFYLYFVDVMIMENHTRAKYIEERYGFYPAVVHNYPIPTQPEENHKINLKQMLNIDDDEPILLYQGGIQTGRGLEQIVQAIPKIRKGKVVFIGDGRIKETLVQMVDEMNVQDRVHFLPKVPLDELLDYTRNAYLGFQVLNNVCFNHYSASSNKLFEYMMSGVPVIACSFPEIKKVVEKENIGICVDSHDPDSIAEGANYLIKNQEVHQEMRRNCFKARDKYNWRHERLNFLSIYEHIEYSHKYTVAQS</sequence>
<dbReference type="PANTHER" id="PTHR12526">
    <property type="entry name" value="GLYCOSYLTRANSFERASE"/>
    <property type="match status" value="1"/>
</dbReference>
<comment type="caution">
    <text evidence="5">The sequence shown here is derived from an EMBL/GenBank/DDBJ whole genome shotgun (WGS) entry which is preliminary data.</text>
</comment>
<keyword evidence="3" id="KW-0812">Transmembrane</keyword>
<accession>A0A8J2ZU92</accession>
<keyword evidence="3" id="KW-0472">Membrane</keyword>
<dbReference type="GO" id="GO:0016757">
    <property type="term" value="F:glycosyltransferase activity"/>
    <property type="evidence" value="ECO:0007669"/>
    <property type="project" value="UniProtKB-KW"/>
</dbReference>
<keyword evidence="2" id="KW-0808">Transferase</keyword>
<dbReference type="Gene3D" id="3.40.50.2000">
    <property type="entry name" value="Glycogen Phosphorylase B"/>
    <property type="match status" value="2"/>
</dbReference>
<reference evidence="5" key="2">
    <citation type="submission" date="2020-09" db="EMBL/GenBank/DDBJ databases">
        <authorList>
            <person name="Sun Q."/>
            <person name="Zhou Y."/>
        </authorList>
    </citation>
    <scope>NUCLEOTIDE SEQUENCE</scope>
    <source>
        <strain evidence="5">CGMCC 1.12777</strain>
    </source>
</reference>
<organism evidence="5 6">
    <name type="scientific">Pullulanibacillus pueri</name>
    <dbReference type="NCBI Taxonomy" id="1437324"/>
    <lineage>
        <taxon>Bacteria</taxon>
        <taxon>Bacillati</taxon>
        <taxon>Bacillota</taxon>
        <taxon>Bacilli</taxon>
        <taxon>Bacillales</taxon>
        <taxon>Sporolactobacillaceae</taxon>
        <taxon>Pullulanibacillus</taxon>
    </lineage>
</organism>
<protein>
    <recommendedName>
        <fullName evidence="4">Glycosyl transferase family 1 domain-containing protein</fullName>
    </recommendedName>
</protein>
<name>A0A8J2ZU92_9BACL</name>
<dbReference type="AlphaFoldDB" id="A0A8J2ZU92"/>
<dbReference type="PANTHER" id="PTHR12526:SF629">
    <property type="entry name" value="TEICHURONIC ACID BIOSYNTHESIS GLYCOSYLTRANSFERASE TUAH-RELATED"/>
    <property type="match status" value="1"/>
</dbReference>
<keyword evidence="6" id="KW-1185">Reference proteome</keyword>
<evidence type="ECO:0000256" key="3">
    <source>
        <dbReference type="SAM" id="Phobius"/>
    </source>
</evidence>
<evidence type="ECO:0000256" key="2">
    <source>
        <dbReference type="ARBA" id="ARBA00022679"/>
    </source>
</evidence>